<reference evidence="1 2" key="1">
    <citation type="submission" date="2024-05" db="EMBL/GenBank/DDBJ databases">
        <title>Culex pipiens pipiens assembly and annotation.</title>
        <authorList>
            <person name="Alout H."/>
            <person name="Durand T."/>
        </authorList>
    </citation>
    <scope>NUCLEOTIDE SEQUENCE [LARGE SCALE GENOMIC DNA]</scope>
    <source>
        <strain evidence="1">HA-2024</strain>
        <tissue evidence="1">Whole body</tissue>
    </source>
</reference>
<comment type="caution">
    <text evidence="1">The sequence shown here is derived from an EMBL/GenBank/DDBJ whole genome shotgun (WGS) entry which is preliminary data.</text>
</comment>
<sequence>MTINECTLKLLRNGSSLISFNMTILKPLEPIWITMKLWYKTNGHVYKPMFGIDERVEVCEVLANGGTGGKTINKLMCNLFKQYLPHFMKPCPILEEPFGSFAIIVISATQQRLAAKRTRTSSTPGPFAIIRTSTTEEPIRKESGPLTSRLNNSRSALKSGAIFTNPGKLAAKRKHTVPKLGPVKVIHTSAADQLIRGILCDHHETRPGVRACSGVQPGHCLAAIKLIPQECWPR</sequence>
<keyword evidence="2" id="KW-1185">Reference proteome</keyword>
<protein>
    <submittedName>
        <fullName evidence="1">Uncharacterized protein</fullName>
    </submittedName>
</protein>
<dbReference type="EMBL" id="JBEHCU010009379">
    <property type="protein sequence ID" value="KAL1380003.1"/>
    <property type="molecule type" value="Genomic_DNA"/>
</dbReference>
<dbReference type="Proteomes" id="UP001562425">
    <property type="component" value="Unassembled WGS sequence"/>
</dbReference>
<name>A0ABD1CUF8_CULPP</name>
<gene>
    <name evidence="1" type="ORF">pipiens_014514</name>
</gene>
<proteinExistence type="predicted"/>
<evidence type="ECO:0000313" key="2">
    <source>
        <dbReference type="Proteomes" id="UP001562425"/>
    </source>
</evidence>
<accession>A0ABD1CUF8</accession>
<organism evidence="1 2">
    <name type="scientific">Culex pipiens pipiens</name>
    <name type="common">Northern house mosquito</name>
    <dbReference type="NCBI Taxonomy" id="38569"/>
    <lineage>
        <taxon>Eukaryota</taxon>
        <taxon>Metazoa</taxon>
        <taxon>Ecdysozoa</taxon>
        <taxon>Arthropoda</taxon>
        <taxon>Hexapoda</taxon>
        <taxon>Insecta</taxon>
        <taxon>Pterygota</taxon>
        <taxon>Neoptera</taxon>
        <taxon>Endopterygota</taxon>
        <taxon>Diptera</taxon>
        <taxon>Nematocera</taxon>
        <taxon>Culicoidea</taxon>
        <taxon>Culicidae</taxon>
        <taxon>Culicinae</taxon>
        <taxon>Culicini</taxon>
        <taxon>Culex</taxon>
        <taxon>Culex</taxon>
    </lineage>
</organism>
<dbReference type="AlphaFoldDB" id="A0ABD1CUF8"/>
<evidence type="ECO:0000313" key="1">
    <source>
        <dbReference type="EMBL" id="KAL1380003.1"/>
    </source>
</evidence>